<feature type="transmembrane region" description="Helical" evidence="1">
    <location>
        <begin position="240"/>
        <end position="264"/>
    </location>
</feature>
<sequence>MGDFLLELFYILVGLLMYMVGFFVFRDTTHKTRFGTTAFWVILGSIFVFGSYLPGTVVGVMLLVIGVLTATKQVNTGKVDMPEHNFTVEQAKKLGNKIFLPSLAIALIVVCVAKFTSFSGVVAIGIAACVTLVFTLMLTKAPISMVAKDGNRMLQAIGAMSILPQLLASLGTLFTAAGVGDVISKGIAVVIPEGNIFLGVVAYCVGMAAFTMIMGNAFAAFSVITVGIGVPFVFAQGGNVLIASTLALTAGYCGTLLTPMAANFNVLPVVLLQTKDKNAVIKHQAFVAIPLLIIHILLMYFWAF</sequence>
<dbReference type="RefSeq" id="WP_249333345.1">
    <property type="nucleotide sequence ID" value="NZ_JACRSY010000024.1"/>
</dbReference>
<protein>
    <submittedName>
        <fullName evidence="2">DUF979 domain-containing protein</fullName>
    </submittedName>
</protein>
<dbReference type="EMBL" id="JACRSY010000024">
    <property type="protein sequence ID" value="MBC8580611.1"/>
    <property type="molecule type" value="Genomic_DNA"/>
</dbReference>
<evidence type="ECO:0000256" key="1">
    <source>
        <dbReference type="SAM" id="Phobius"/>
    </source>
</evidence>
<dbReference type="InterPro" id="IPR009323">
    <property type="entry name" value="DUF979"/>
</dbReference>
<dbReference type="AlphaFoldDB" id="A0A926IFJ1"/>
<feature type="transmembrane region" description="Helical" evidence="1">
    <location>
        <begin position="37"/>
        <end position="68"/>
    </location>
</feature>
<feature type="transmembrane region" description="Helical" evidence="1">
    <location>
        <begin position="7"/>
        <end position="25"/>
    </location>
</feature>
<evidence type="ECO:0000313" key="3">
    <source>
        <dbReference type="Proteomes" id="UP000655830"/>
    </source>
</evidence>
<gene>
    <name evidence="2" type="ORF">H8718_13895</name>
</gene>
<feature type="transmembrane region" description="Helical" evidence="1">
    <location>
        <begin position="98"/>
        <end position="115"/>
    </location>
</feature>
<feature type="transmembrane region" description="Helical" evidence="1">
    <location>
        <begin position="217"/>
        <end position="234"/>
    </location>
</feature>
<evidence type="ECO:0000313" key="2">
    <source>
        <dbReference type="EMBL" id="MBC8580611.1"/>
    </source>
</evidence>
<proteinExistence type="predicted"/>
<feature type="transmembrane region" description="Helical" evidence="1">
    <location>
        <begin position="186"/>
        <end position="210"/>
    </location>
</feature>
<feature type="transmembrane region" description="Helical" evidence="1">
    <location>
        <begin position="153"/>
        <end position="174"/>
    </location>
</feature>
<keyword evidence="3" id="KW-1185">Reference proteome</keyword>
<feature type="transmembrane region" description="Helical" evidence="1">
    <location>
        <begin position="285"/>
        <end position="303"/>
    </location>
</feature>
<keyword evidence="1" id="KW-1133">Transmembrane helix</keyword>
<reference evidence="2" key="1">
    <citation type="submission" date="2020-08" db="EMBL/GenBank/DDBJ databases">
        <title>Genome public.</title>
        <authorList>
            <person name="Liu C."/>
            <person name="Sun Q."/>
        </authorList>
    </citation>
    <scope>NUCLEOTIDE SEQUENCE</scope>
    <source>
        <strain evidence="2">NSJ-12</strain>
    </source>
</reference>
<accession>A0A926IFJ1</accession>
<comment type="caution">
    <text evidence="2">The sequence shown here is derived from an EMBL/GenBank/DDBJ whole genome shotgun (WGS) entry which is preliminary data.</text>
</comment>
<name>A0A926IFJ1_9FIRM</name>
<keyword evidence="1" id="KW-0472">Membrane</keyword>
<dbReference type="Pfam" id="PF06166">
    <property type="entry name" value="DUF979"/>
    <property type="match status" value="1"/>
</dbReference>
<dbReference type="Proteomes" id="UP000655830">
    <property type="component" value="Unassembled WGS sequence"/>
</dbReference>
<organism evidence="2 3">
    <name type="scientific">Zhenhengia yiwuensis</name>
    <dbReference type="NCBI Taxonomy" id="2763666"/>
    <lineage>
        <taxon>Bacteria</taxon>
        <taxon>Bacillati</taxon>
        <taxon>Bacillota</taxon>
        <taxon>Clostridia</taxon>
        <taxon>Lachnospirales</taxon>
        <taxon>Lachnospiraceae</taxon>
        <taxon>Zhenhengia</taxon>
    </lineage>
</organism>
<keyword evidence="1" id="KW-0812">Transmembrane</keyword>